<comment type="caution">
    <text evidence="2">The sequence shown here is derived from an EMBL/GenBank/DDBJ whole genome shotgun (WGS) entry which is preliminary data.</text>
</comment>
<evidence type="ECO:0000313" key="2">
    <source>
        <dbReference type="EMBL" id="TSC94711.1"/>
    </source>
</evidence>
<keyword evidence="1" id="KW-0812">Transmembrane</keyword>
<evidence type="ECO:0000313" key="3">
    <source>
        <dbReference type="Proteomes" id="UP000316495"/>
    </source>
</evidence>
<name>A0A554LPA6_9BACT</name>
<gene>
    <name evidence="2" type="ORF">Athens101428_172</name>
</gene>
<dbReference type="Proteomes" id="UP000316495">
    <property type="component" value="Unassembled WGS sequence"/>
</dbReference>
<proteinExistence type="predicted"/>
<reference evidence="2 3" key="1">
    <citation type="submission" date="2017-07" db="EMBL/GenBank/DDBJ databases">
        <title>Mechanisms for carbon and nitrogen cycling indicate functional differentiation within the Candidate Phyla Radiation.</title>
        <authorList>
            <person name="Danczak R.E."/>
            <person name="Johnston M.D."/>
            <person name="Kenah C."/>
            <person name="Slattery M."/>
            <person name="Wrighton K.C."/>
            <person name="Wilkins M.J."/>
        </authorList>
    </citation>
    <scope>NUCLEOTIDE SEQUENCE [LARGE SCALE GENOMIC DNA]</scope>
    <source>
        <strain evidence="2">Athens1014_28</strain>
    </source>
</reference>
<feature type="transmembrane region" description="Helical" evidence="1">
    <location>
        <begin position="21"/>
        <end position="40"/>
    </location>
</feature>
<protein>
    <recommendedName>
        <fullName evidence="4">DUF916 domain-containing protein</fullName>
    </recommendedName>
</protein>
<keyword evidence="1" id="KW-1133">Transmembrane helix</keyword>
<feature type="transmembrane region" description="Helical" evidence="1">
    <location>
        <begin position="288"/>
        <end position="315"/>
    </location>
</feature>
<sequence length="324" mass="36426">MKNDSACPQCLAIAHGRRVKFKIFTIFFGLFFLLSFFQFASAQVSGEGLTISPPILELETKPGETYNQTIKITNPTNNLIEVYPQVMNFRASGEGGEPAFYPATEEEAKFSLAQWIKFNQSKVALTPNQVVEFNYSIEVPADAEAGGHYGVIFFATQPPKAEENQNQISISSMIGSLILAKIPGTIIEKGFLESFKANRIYLKLPATFEVRISNLGNVHFKPKGNITIKGMFGIDDKIIVNQAKGNVLPDSIRKFEEKWQPQKIIIGRYTADLRVVYGESEKTLDGQIVFWVLPLWFLLALGGLIISIVVLILYLKRRKARRYY</sequence>
<dbReference type="EMBL" id="VMGN01000007">
    <property type="protein sequence ID" value="TSC94711.1"/>
    <property type="molecule type" value="Genomic_DNA"/>
</dbReference>
<evidence type="ECO:0000256" key="1">
    <source>
        <dbReference type="SAM" id="Phobius"/>
    </source>
</evidence>
<dbReference type="AlphaFoldDB" id="A0A554LPA6"/>
<accession>A0A554LPA6</accession>
<keyword evidence="1" id="KW-0472">Membrane</keyword>
<evidence type="ECO:0008006" key="4">
    <source>
        <dbReference type="Google" id="ProtNLM"/>
    </source>
</evidence>
<organism evidence="2 3">
    <name type="scientific">Candidatus Berkelbacteria bacterium Athens1014_28</name>
    <dbReference type="NCBI Taxonomy" id="2017145"/>
    <lineage>
        <taxon>Bacteria</taxon>
        <taxon>Candidatus Berkelbacteria</taxon>
    </lineage>
</organism>